<dbReference type="eggNOG" id="ENOG502RM5A">
    <property type="taxonomic scope" value="Eukaryota"/>
</dbReference>
<dbReference type="PANTHER" id="PTHR38788:SF3">
    <property type="entry name" value="CLR5 DOMAIN-CONTAINING PROTEIN"/>
    <property type="match status" value="1"/>
</dbReference>
<feature type="domain" description="Clr5" evidence="2">
    <location>
        <begin position="1"/>
        <end position="54"/>
    </location>
</feature>
<dbReference type="EMBL" id="KE148146">
    <property type="protein sequence ID" value="EPE10381.1"/>
    <property type="molecule type" value="Genomic_DNA"/>
</dbReference>
<dbReference type="AlphaFoldDB" id="S3CE83"/>
<gene>
    <name evidence="3" type="ORF">F503_05476</name>
</gene>
<feature type="compositionally biased region" description="Polar residues" evidence="1">
    <location>
        <begin position="255"/>
        <end position="265"/>
    </location>
</feature>
<dbReference type="HOGENOM" id="CLU_837027_0_0_1"/>
<accession>S3CE83</accession>
<sequence length="332" mass="36698">MTKTWLPMREIILDYYQTQGFALNKVMDIMTQKHSFTASQRAYRQQFQKWGVFKYNRKSRVNPESSHQRFSQARSSTPARYSSGHRYGCMPYDKAYGPRAPEYAPSQLSLQLPLPKLESTSQYSMAHHMPYSAAHMAQSSRSSSGSTDSSPYESYRPLSTKQAYHVSTADHDAHHGLDSYESLNSRSPYPPLQASPQPQHSVYSHSYYSQAASAGSSPSAISTQSMDRYQSCNPGCCSHEQSSMDQGSHPDPVPLSQSDSRSSYAHTSPFSHHSSISASPPSSHGGHDSHIPQSPNASHGSLTSHTAALSHHSHAHLPTMYPQVYTQAIGVA</sequence>
<feature type="compositionally biased region" description="Low complexity" evidence="1">
    <location>
        <begin position="134"/>
        <end position="154"/>
    </location>
</feature>
<evidence type="ECO:0000256" key="1">
    <source>
        <dbReference type="SAM" id="MobiDB-lite"/>
    </source>
</evidence>
<evidence type="ECO:0000259" key="2">
    <source>
        <dbReference type="Pfam" id="PF14420"/>
    </source>
</evidence>
<feature type="compositionally biased region" description="Polar residues" evidence="1">
    <location>
        <begin position="62"/>
        <end position="80"/>
    </location>
</feature>
<protein>
    <recommendedName>
        <fullName evidence="2">Clr5 domain-containing protein</fullName>
    </recommendedName>
</protein>
<evidence type="ECO:0000313" key="3">
    <source>
        <dbReference type="EMBL" id="EPE10381.1"/>
    </source>
</evidence>
<proteinExistence type="predicted"/>
<dbReference type="Pfam" id="PF14420">
    <property type="entry name" value="Clr5"/>
    <property type="match status" value="1"/>
</dbReference>
<dbReference type="OrthoDB" id="4115389at2759"/>
<dbReference type="InterPro" id="IPR025676">
    <property type="entry name" value="Clr5_dom"/>
</dbReference>
<feature type="region of interest" description="Disordered" evidence="1">
    <location>
        <begin position="134"/>
        <end position="159"/>
    </location>
</feature>
<evidence type="ECO:0000313" key="4">
    <source>
        <dbReference type="Proteomes" id="UP000016923"/>
    </source>
</evidence>
<feature type="compositionally biased region" description="Low complexity" evidence="1">
    <location>
        <begin position="301"/>
        <end position="310"/>
    </location>
</feature>
<feature type="compositionally biased region" description="Polar residues" evidence="1">
    <location>
        <begin position="226"/>
        <end position="246"/>
    </location>
</feature>
<dbReference type="PANTHER" id="PTHR38788">
    <property type="entry name" value="CLR5 DOMAIN-CONTAINING PROTEIN"/>
    <property type="match status" value="1"/>
</dbReference>
<name>S3CE83_OPHP1</name>
<feature type="compositionally biased region" description="Low complexity" evidence="1">
    <location>
        <begin position="197"/>
        <end position="225"/>
    </location>
</feature>
<feature type="region of interest" description="Disordered" evidence="1">
    <location>
        <begin position="174"/>
        <end position="313"/>
    </location>
</feature>
<dbReference type="STRING" id="1262450.S3CE83"/>
<feature type="compositionally biased region" description="Low complexity" evidence="1">
    <location>
        <begin position="266"/>
        <end position="284"/>
    </location>
</feature>
<dbReference type="VEuPathDB" id="FungiDB:F503_05476"/>
<feature type="region of interest" description="Disordered" evidence="1">
    <location>
        <begin position="61"/>
        <end position="83"/>
    </location>
</feature>
<dbReference type="Proteomes" id="UP000016923">
    <property type="component" value="Unassembled WGS sequence"/>
</dbReference>
<organism evidence="3 4">
    <name type="scientific">Ophiostoma piceae (strain UAMH 11346)</name>
    <name type="common">Sap stain fungus</name>
    <dbReference type="NCBI Taxonomy" id="1262450"/>
    <lineage>
        <taxon>Eukaryota</taxon>
        <taxon>Fungi</taxon>
        <taxon>Dikarya</taxon>
        <taxon>Ascomycota</taxon>
        <taxon>Pezizomycotina</taxon>
        <taxon>Sordariomycetes</taxon>
        <taxon>Sordariomycetidae</taxon>
        <taxon>Ophiostomatales</taxon>
        <taxon>Ophiostomataceae</taxon>
        <taxon>Ophiostoma</taxon>
    </lineage>
</organism>
<reference evidence="3 4" key="1">
    <citation type="journal article" date="2013" name="BMC Genomics">
        <title>The genome and transcriptome of the pine saprophyte Ophiostoma piceae, and a comparison with the bark beetle-associated pine pathogen Grosmannia clavigera.</title>
        <authorList>
            <person name="Haridas S."/>
            <person name="Wang Y."/>
            <person name="Lim L."/>
            <person name="Massoumi Alamouti S."/>
            <person name="Jackman S."/>
            <person name="Docking R."/>
            <person name="Robertson G."/>
            <person name="Birol I."/>
            <person name="Bohlmann J."/>
            <person name="Breuil C."/>
        </authorList>
    </citation>
    <scope>NUCLEOTIDE SEQUENCE [LARGE SCALE GENOMIC DNA]</scope>
    <source>
        <strain evidence="3 4">UAMH 11346</strain>
    </source>
</reference>
<keyword evidence="4" id="KW-1185">Reference proteome</keyword>